<evidence type="ECO:0000256" key="6">
    <source>
        <dbReference type="ARBA" id="ARBA00022723"/>
    </source>
</evidence>
<dbReference type="Gene3D" id="1.10.8.60">
    <property type="match status" value="1"/>
</dbReference>
<dbReference type="GO" id="GO:0046872">
    <property type="term" value="F:metal ion binding"/>
    <property type="evidence" value="ECO:0007669"/>
    <property type="project" value="UniProtKB-KW"/>
</dbReference>
<dbReference type="CDD" id="cd18137">
    <property type="entry name" value="HLD_clamp_pol_III_gamma_tau"/>
    <property type="match status" value="1"/>
</dbReference>
<dbReference type="SUPFAM" id="SSF52540">
    <property type="entry name" value="P-loop containing nucleoside triphosphate hydrolases"/>
    <property type="match status" value="1"/>
</dbReference>
<evidence type="ECO:0000256" key="10">
    <source>
        <dbReference type="ARBA" id="ARBA00022932"/>
    </source>
</evidence>
<keyword evidence="9" id="KW-0067">ATP-binding</keyword>
<dbReference type="GO" id="GO:0003887">
    <property type="term" value="F:DNA-directed DNA polymerase activity"/>
    <property type="evidence" value="ECO:0007669"/>
    <property type="project" value="UniProtKB-KW"/>
</dbReference>
<dbReference type="Gene3D" id="3.40.50.300">
    <property type="entry name" value="P-loop containing nucleotide triphosphate hydrolases"/>
    <property type="match status" value="1"/>
</dbReference>
<dbReference type="RefSeq" id="WP_368502692.1">
    <property type="nucleotide sequence ID" value="NZ_CP162550.1"/>
</dbReference>
<keyword evidence="6" id="KW-0479">Metal-binding</keyword>
<dbReference type="Pfam" id="PF22608">
    <property type="entry name" value="DNAX_ATPase_lid"/>
    <property type="match status" value="1"/>
</dbReference>
<dbReference type="EC" id="2.7.7.7" evidence="2"/>
<comment type="similarity">
    <text evidence="1">Belongs to the DnaX/STICHEL family.</text>
</comment>
<name>A0AB39BMW4_9BACI</name>
<dbReference type="SMART" id="SM00382">
    <property type="entry name" value="AAA"/>
    <property type="match status" value="1"/>
</dbReference>
<keyword evidence="7" id="KW-0547">Nucleotide-binding</keyword>
<dbReference type="SUPFAM" id="SSF48019">
    <property type="entry name" value="post-AAA+ oligomerization domain-like"/>
    <property type="match status" value="1"/>
</dbReference>
<dbReference type="GO" id="GO:0005524">
    <property type="term" value="F:ATP binding"/>
    <property type="evidence" value="ECO:0007669"/>
    <property type="project" value="UniProtKB-KW"/>
</dbReference>
<feature type="domain" description="AAA+ ATPase" evidence="12">
    <location>
        <begin position="37"/>
        <end position="179"/>
    </location>
</feature>
<protein>
    <recommendedName>
        <fullName evidence="2">DNA-directed DNA polymerase</fullName>
        <ecNumber evidence="2">2.7.7.7</ecNumber>
    </recommendedName>
</protein>
<keyword evidence="8" id="KW-0862">Zinc</keyword>
<dbReference type="CDD" id="cd00009">
    <property type="entry name" value="AAA"/>
    <property type="match status" value="1"/>
</dbReference>
<reference evidence="13" key="1">
    <citation type="submission" date="2024-07" db="EMBL/GenBank/DDBJ databases">
        <title>Identification and characteristics of an arsenic-resistant bacterial isolate, which belongs to a novel species.</title>
        <authorList>
            <person name="Juszczyk A."/>
            <person name="Kowalczyk A."/>
            <person name="Was K."/>
            <person name="Kosowicz W."/>
            <person name="Budzyn A."/>
            <person name="Latowski D."/>
        </authorList>
    </citation>
    <scope>NUCLEOTIDE SEQUENCE</scope>
    <source>
        <strain evidence="13">As8PL</strain>
        <plasmid evidence="13">unnamed</plasmid>
    </source>
</reference>
<dbReference type="FunFam" id="3.40.50.300:FF:000014">
    <property type="entry name" value="DNA polymerase III subunit gamma/tau"/>
    <property type="match status" value="1"/>
</dbReference>
<dbReference type="InterPro" id="IPR027417">
    <property type="entry name" value="P-loop_NTPase"/>
</dbReference>
<dbReference type="AlphaFoldDB" id="A0AB39BMW4"/>
<dbReference type="InterPro" id="IPR001270">
    <property type="entry name" value="ClpA/B"/>
</dbReference>
<evidence type="ECO:0000256" key="7">
    <source>
        <dbReference type="ARBA" id="ARBA00022741"/>
    </source>
</evidence>
<proteinExistence type="inferred from homology"/>
<dbReference type="Pfam" id="PF12169">
    <property type="entry name" value="DNA_pol3_gamma3"/>
    <property type="match status" value="1"/>
</dbReference>
<dbReference type="InterPro" id="IPR050238">
    <property type="entry name" value="DNA_Rep/Repair_Clamp_Loader"/>
</dbReference>
<evidence type="ECO:0000256" key="2">
    <source>
        <dbReference type="ARBA" id="ARBA00012417"/>
    </source>
</evidence>
<gene>
    <name evidence="13" type="primary">dnaX</name>
    <name evidence="13" type="ORF">AB3N04_00930</name>
</gene>
<evidence type="ECO:0000259" key="12">
    <source>
        <dbReference type="SMART" id="SM00382"/>
    </source>
</evidence>
<sequence>MSYQALYRKYRPQLLKDVVGQQHITRTIHNAFFEDKLSHAYLFVGPRGTGKTSVAKLIAKTINCESLTDEGESCGKCETCKGIARDQIADVVELDAASNNGVDEVRDIREKVKFAPSSKYKVYIIDEVHMLTTGAFNALLKTLEEPPKNVIFILATTEAHKVPVTIISRCQRFDFKRMTDKNLVDRMRYVCSQEQFQAQDNALQMIARVAQGGMRDALSLLDQAISYAGGELKIEHINEITGSVSQKHLQTTIEALVDSDKGLLIDQVTSLIDNGQSPDRFCHDLMTYLRDLLMIKSGIKSLERISDASSFRSISNSISHDDLYQLISFCEEGLRDMRYALSPKIVLETTLIKAANYLETDSQDSAYSLLQEKINQLEATLHSRNDQPINPKVSKPISPPAMREVDEQVDKAWNVMKEASKQNLTIFNSKCWSRILECLVDESIYSILDKESNVVLCSQTHFVLVTSRSVEVMNEIDIIEEVTEDITTRSLRLVVISPNQWKSLKEKFMQNRNATTV</sequence>
<dbReference type="Gene3D" id="1.20.272.10">
    <property type="match status" value="1"/>
</dbReference>
<evidence type="ECO:0000256" key="9">
    <source>
        <dbReference type="ARBA" id="ARBA00022840"/>
    </source>
</evidence>
<dbReference type="InterPro" id="IPR003593">
    <property type="entry name" value="AAA+_ATPase"/>
</dbReference>
<dbReference type="GO" id="GO:0006261">
    <property type="term" value="P:DNA-templated DNA replication"/>
    <property type="evidence" value="ECO:0007669"/>
    <property type="project" value="TreeGrafter"/>
</dbReference>
<comment type="catalytic activity">
    <reaction evidence="11">
        <text>DNA(n) + a 2'-deoxyribonucleoside 5'-triphosphate = DNA(n+1) + diphosphate</text>
        <dbReference type="Rhea" id="RHEA:22508"/>
        <dbReference type="Rhea" id="RHEA-COMP:17339"/>
        <dbReference type="Rhea" id="RHEA-COMP:17340"/>
        <dbReference type="ChEBI" id="CHEBI:33019"/>
        <dbReference type="ChEBI" id="CHEBI:61560"/>
        <dbReference type="ChEBI" id="CHEBI:173112"/>
        <dbReference type="EC" id="2.7.7.7"/>
    </reaction>
</comment>
<evidence type="ECO:0000256" key="3">
    <source>
        <dbReference type="ARBA" id="ARBA00022679"/>
    </source>
</evidence>
<evidence type="ECO:0000256" key="5">
    <source>
        <dbReference type="ARBA" id="ARBA00022705"/>
    </source>
</evidence>
<dbReference type="InterPro" id="IPR022754">
    <property type="entry name" value="DNA_pol_III_gamma-3"/>
</dbReference>
<dbReference type="InterPro" id="IPR008921">
    <property type="entry name" value="DNA_pol3_clamp-load_cplx_C"/>
</dbReference>
<keyword evidence="3 13" id="KW-0808">Transferase</keyword>
<dbReference type="InterPro" id="IPR045085">
    <property type="entry name" value="HLD_clamp_pol_III_gamma_tau"/>
</dbReference>
<evidence type="ECO:0000256" key="1">
    <source>
        <dbReference type="ARBA" id="ARBA00006360"/>
    </source>
</evidence>
<dbReference type="InterPro" id="IPR012763">
    <property type="entry name" value="DNA_pol_III_sug/sutau_N"/>
</dbReference>
<evidence type="ECO:0000256" key="4">
    <source>
        <dbReference type="ARBA" id="ARBA00022695"/>
    </source>
</evidence>
<geneLocation type="plasmid" evidence="13">
    <name>unnamed</name>
</geneLocation>
<keyword evidence="5" id="KW-0235">DNA replication</keyword>
<dbReference type="Pfam" id="PF13177">
    <property type="entry name" value="DNA_pol3_delta2"/>
    <property type="match status" value="1"/>
</dbReference>
<evidence type="ECO:0000313" key="13">
    <source>
        <dbReference type="EMBL" id="XDI35074.1"/>
    </source>
</evidence>
<dbReference type="NCBIfam" id="NF004046">
    <property type="entry name" value="PRK05563.1"/>
    <property type="match status" value="1"/>
</dbReference>
<dbReference type="NCBIfam" id="TIGR02397">
    <property type="entry name" value="dnaX_nterm"/>
    <property type="match status" value="1"/>
</dbReference>
<dbReference type="FunFam" id="1.10.8.60:FF:000013">
    <property type="entry name" value="DNA polymerase III subunit gamma/tau"/>
    <property type="match status" value="1"/>
</dbReference>
<dbReference type="PRINTS" id="PR00300">
    <property type="entry name" value="CLPPROTEASEA"/>
</dbReference>
<organism evidence="13">
    <name type="scientific">Alkalihalophilus sp. As8PL</name>
    <dbReference type="NCBI Taxonomy" id="3237103"/>
    <lineage>
        <taxon>Bacteria</taxon>
        <taxon>Bacillati</taxon>
        <taxon>Bacillota</taxon>
        <taxon>Bacilli</taxon>
        <taxon>Bacillales</taxon>
        <taxon>Bacillaceae</taxon>
        <taxon>Alkalihalophilus</taxon>
    </lineage>
</organism>
<dbReference type="GO" id="GO:0003677">
    <property type="term" value="F:DNA binding"/>
    <property type="evidence" value="ECO:0007669"/>
    <property type="project" value="InterPro"/>
</dbReference>
<keyword evidence="13" id="KW-0614">Plasmid</keyword>
<evidence type="ECO:0000256" key="8">
    <source>
        <dbReference type="ARBA" id="ARBA00022833"/>
    </source>
</evidence>
<accession>A0AB39BMW4</accession>
<dbReference type="GO" id="GO:0009360">
    <property type="term" value="C:DNA polymerase III complex"/>
    <property type="evidence" value="ECO:0007669"/>
    <property type="project" value="InterPro"/>
</dbReference>
<evidence type="ECO:0000256" key="11">
    <source>
        <dbReference type="ARBA" id="ARBA00049244"/>
    </source>
</evidence>
<dbReference type="PANTHER" id="PTHR11669:SF0">
    <property type="entry name" value="PROTEIN STICHEL-LIKE 2"/>
    <property type="match status" value="1"/>
</dbReference>
<dbReference type="EMBL" id="CP162550">
    <property type="protein sequence ID" value="XDI35074.1"/>
    <property type="molecule type" value="Genomic_DNA"/>
</dbReference>
<keyword evidence="10" id="KW-0239">DNA-directed DNA polymerase</keyword>
<dbReference type="PANTHER" id="PTHR11669">
    <property type="entry name" value="REPLICATION FACTOR C / DNA POLYMERASE III GAMMA-TAU SUBUNIT"/>
    <property type="match status" value="1"/>
</dbReference>
<keyword evidence="4 13" id="KW-0548">Nucleotidyltransferase</keyword>